<feature type="domain" description="Cytochrome C biogenesis protein transmembrane" evidence="7">
    <location>
        <begin position="19"/>
        <end position="219"/>
    </location>
</feature>
<feature type="transmembrane region" description="Helical" evidence="6">
    <location>
        <begin position="96"/>
        <end position="121"/>
    </location>
</feature>
<evidence type="ECO:0000256" key="5">
    <source>
        <dbReference type="ARBA" id="ARBA00023136"/>
    </source>
</evidence>
<dbReference type="EMBL" id="MKJU01000038">
    <property type="protein sequence ID" value="OHU86467.1"/>
    <property type="molecule type" value="Genomic_DNA"/>
</dbReference>
<evidence type="ECO:0000256" key="4">
    <source>
        <dbReference type="ARBA" id="ARBA00022989"/>
    </source>
</evidence>
<dbReference type="GO" id="GO:0016020">
    <property type="term" value="C:membrane"/>
    <property type="evidence" value="ECO:0007669"/>
    <property type="project" value="UniProtKB-SubCell"/>
</dbReference>
<proteinExistence type="predicted"/>
<dbReference type="RefSeq" id="WP_070988045.1">
    <property type="nucleotide sequence ID" value="NZ_MKJU01000038.1"/>
</dbReference>
<keyword evidence="5 6" id="KW-0472">Membrane</keyword>
<dbReference type="AlphaFoldDB" id="A0A1S1MP45"/>
<dbReference type="GO" id="GO:0045454">
    <property type="term" value="P:cell redox homeostasis"/>
    <property type="evidence" value="ECO:0007669"/>
    <property type="project" value="TreeGrafter"/>
</dbReference>
<dbReference type="GO" id="GO:0017004">
    <property type="term" value="P:cytochrome complex assembly"/>
    <property type="evidence" value="ECO:0007669"/>
    <property type="project" value="UniProtKB-KW"/>
</dbReference>
<feature type="transmembrane region" description="Helical" evidence="6">
    <location>
        <begin position="201"/>
        <end position="222"/>
    </location>
</feature>
<keyword evidence="4 6" id="KW-1133">Transmembrane helix</keyword>
<accession>A0A1S1MP45</accession>
<keyword evidence="9" id="KW-1185">Reference proteome</keyword>
<organism evidence="8 9">
    <name type="scientific">Pseudoalteromonas amylolytica</name>
    <dbReference type="NCBI Taxonomy" id="1859457"/>
    <lineage>
        <taxon>Bacteria</taxon>
        <taxon>Pseudomonadati</taxon>
        <taxon>Pseudomonadota</taxon>
        <taxon>Gammaproteobacteria</taxon>
        <taxon>Alteromonadales</taxon>
        <taxon>Pseudoalteromonadaceae</taxon>
        <taxon>Pseudoalteromonas</taxon>
    </lineage>
</organism>
<feature type="transmembrane region" description="Helical" evidence="6">
    <location>
        <begin position="164"/>
        <end position="189"/>
    </location>
</feature>
<dbReference type="InterPro" id="IPR003834">
    <property type="entry name" value="Cyt_c_assmbl_TM_dom"/>
</dbReference>
<protein>
    <recommendedName>
        <fullName evidence="7">Cytochrome C biogenesis protein transmembrane domain-containing protein</fullName>
    </recommendedName>
</protein>
<keyword evidence="2 6" id="KW-0812">Transmembrane</keyword>
<sequence>MGEFNTYLLTLLTSPSLHWWLVLAAFGAGVLASLSPCIYPLLPITVAMLAPKAGNHVRALQNAALYCLGLALLYALLGLLAAQTGQLFGQVASNPWLLIGFANLLLYMAAIMKGWLTLPVLSIFNNARSHNPLMMGATSGLVAAPCTSPVLMGLLVLVANQQHVWLGGMLLFFFALGMSSLLFLVGTFSQLLARLPKSGPWLSIAPNIFALLLFVMAQFYLIKAGQNLFF</sequence>
<gene>
    <name evidence="8" type="ORF">BET10_01610</name>
</gene>
<comment type="subcellular location">
    <subcellularLocation>
        <location evidence="1">Membrane</location>
        <topology evidence="1">Multi-pass membrane protein</topology>
    </subcellularLocation>
</comment>
<dbReference type="Pfam" id="PF02683">
    <property type="entry name" value="DsbD_TM"/>
    <property type="match status" value="1"/>
</dbReference>
<evidence type="ECO:0000259" key="7">
    <source>
        <dbReference type="Pfam" id="PF02683"/>
    </source>
</evidence>
<evidence type="ECO:0000256" key="2">
    <source>
        <dbReference type="ARBA" id="ARBA00022692"/>
    </source>
</evidence>
<evidence type="ECO:0000256" key="6">
    <source>
        <dbReference type="SAM" id="Phobius"/>
    </source>
</evidence>
<evidence type="ECO:0000256" key="3">
    <source>
        <dbReference type="ARBA" id="ARBA00022748"/>
    </source>
</evidence>
<evidence type="ECO:0000313" key="9">
    <source>
        <dbReference type="Proteomes" id="UP000179786"/>
    </source>
</evidence>
<dbReference type="PANTHER" id="PTHR32234">
    <property type="entry name" value="THIOL:DISULFIDE INTERCHANGE PROTEIN DSBD"/>
    <property type="match status" value="1"/>
</dbReference>
<reference evidence="8 9" key="1">
    <citation type="submission" date="2016-09" db="EMBL/GenBank/DDBJ databases">
        <title>Pseudoalteromonas amylolytica sp. nov., isolated from the surface seawater.</title>
        <authorList>
            <person name="Wu Y.-H."/>
            <person name="Cheng H."/>
            <person name="Jin X.-B."/>
            <person name="Wang C.-S."/>
            <person name="Xu X.-W."/>
        </authorList>
    </citation>
    <scope>NUCLEOTIDE SEQUENCE [LARGE SCALE GENOMIC DNA]</scope>
    <source>
        <strain evidence="8 9">JW1</strain>
    </source>
</reference>
<name>A0A1S1MP45_9GAMM</name>
<keyword evidence="3" id="KW-0201">Cytochrome c-type biogenesis</keyword>
<dbReference type="GO" id="GO:0015035">
    <property type="term" value="F:protein-disulfide reductase activity"/>
    <property type="evidence" value="ECO:0007669"/>
    <property type="project" value="TreeGrafter"/>
</dbReference>
<evidence type="ECO:0000256" key="1">
    <source>
        <dbReference type="ARBA" id="ARBA00004141"/>
    </source>
</evidence>
<dbReference type="OrthoDB" id="9811036at2"/>
<feature type="transmembrane region" description="Helical" evidence="6">
    <location>
        <begin position="20"/>
        <end position="42"/>
    </location>
</feature>
<evidence type="ECO:0000313" key="8">
    <source>
        <dbReference type="EMBL" id="OHU86467.1"/>
    </source>
</evidence>
<feature type="transmembrane region" description="Helical" evidence="6">
    <location>
        <begin position="63"/>
        <end position="84"/>
    </location>
</feature>
<dbReference type="STRING" id="1859457.BET10_01610"/>
<dbReference type="Proteomes" id="UP000179786">
    <property type="component" value="Unassembled WGS sequence"/>
</dbReference>
<feature type="transmembrane region" description="Helical" evidence="6">
    <location>
        <begin position="133"/>
        <end position="158"/>
    </location>
</feature>
<dbReference type="PANTHER" id="PTHR32234:SF0">
    <property type="entry name" value="THIOL:DISULFIDE INTERCHANGE PROTEIN DSBD"/>
    <property type="match status" value="1"/>
</dbReference>
<comment type="caution">
    <text evidence="8">The sequence shown here is derived from an EMBL/GenBank/DDBJ whole genome shotgun (WGS) entry which is preliminary data.</text>
</comment>